<accession>A0AAP9HBU4</accession>
<evidence type="ECO:0000313" key="3">
    <source>
        <dbReference type="Proteomes" id="UP000425411"/>
    </source>
</evidence>
<feature type="transmembrane region" description="Helical" evidence="1">
    <location>
        <begin position="7"/>
        <end position="26"/>
    </location>
</feature>
<evidence type="ECO:0000313" key="2">
    <source>
        <dbReference type="EMBL" id="QGS08723.1"/>
    </source>
</evidence>
<name>A0AAP9HBU4_9BACL</name>
<proteinExistence type="predicted"/>
<protein>
    <recommendedName>
        <fullName evidence="4">DUF3899 domain-containing protein</fullName>
    </recommendedName>
</protein>
<keyword evidence="1" id="KW-0812">Transmembrane</keyword>
<evidence type="ECO:0000256" key="1">
    <source>
        <dbReference type="SAM" id="Phobius"/>
    </source>
</evidence>
<gene>
    <name evidence="2" type="ORF">FOC49_01935</name>
</gene>
<dbReference type="Proteomes" id="UP000425411">
    <property type="component" value="Chromosome"/>
</dbReference>
<keyword evidence="1" id="KW-0472">Membrane</keyword>
<reference evidence="2 3" key="1">
    <citation type="submission" date="2019-11" db="EMBL/GenBank/DDBJ databases">
        <title>FDA dAtabase for Regulatory Grade micrObial Sequences (FDA-ARGOS): Supporting development and validation of Infectious Disease Dx tests.</title>
        <authorList>
            <person name="Turner S."/>
            <person name="Byrd R."/>
            <person name="Tallon L."/>
            <person name="Sadzewicz L."/>
            <person name="Vavikolanu K."/>
            <person name="Mehta A."/>
            <person name="Aluvathingal J."/>
            <person name="Nadendla S."/>
            <person name="Myers T."/>
            <person name="Yan Y."/>
            <person name="Sichtig H."/>
        </authorList>
    </citation>
    <scope>NUCLEOTIDE SEQUENCE [LARGE SCALE GENOMIC DNA]</scope>
    <source>
        <strain evidence="2 3">FDAARGOS_741</strain>
    </source>
</reference>
<evidence type="ECO:0008006" key="4">
    <source>
        <dbReference type="Google" id="ProtNLM"/>
    </source>
</evidence>
<keyword evidence="1" id="KW-1133">Transmembrane helix</keyword>
<organism evidence="2 3">
    <name type="scientific">Gemella morbillorum</name>
    <dbReference type="NCBI Taxonomy" id="29391"/>
    <lineage>
        <taxon>Bacteria</taxon>
        <taxon>Bacillati</taxon>
        <taxon>Bacillota</taxon>
        <taxon>Bacilli</taxon>
        <taxon>Bacillales</taxon>
        <taxon>Gemellaceae</taxon>
        <taxon>Gemella</taxon>
    </lineage>
</organism>
<sequence length="107" mass="12630">MSRKKYIIFVLFFTIPVMPFCIYLDSTKFKGAGIVLYLCIQSFVCFLTSYLLICKKSYNILAGMTEEEYNRIEKIPKEKQKMEKNSKKIGYIFVFIGILLLFSIYFI</sequence>
<feature type="transmembrane region" description="Helical" evidence="1">
    <location>
        <begin position="89"/>
        <end position="106"/>
    </location>
</feature>
<dbReference type="AlphaFoldDB" id="A0AAP9HBU4"/>
<dbReference type="EMBL" id="CP046314">
    <property type="protein sequence ID" value="QGS08723.1"/>
    <property type="molecule type" value="Genomic_DNA"/>
</dbReference>
<keyword evidence="3" id="KW-1185">Reference proteome</keyword>
<feature type="transmembrane region" description="Helical" evidence="1">
    <location>
        <begin position="32"/>
        <end position="53"/>
    </location>
</feature>
<dbReference type="RefSeq" id="WP_040461657.1">
    <property type="nucleotide sequence ID" value="NZ_CP046314.1"/>
</dbReference>